<protein>
    <recommendedName>
        <fullName evidence="1">DUF7924 domain-containing protein</fullName>
    </recommendedName>
</protein>
<dbReference type="OrthoDB" id="5400850at2759"/>
<dbReference type="InterPro" id="IPR057684">
    <property type="entry name" value="DUF7924"/>
</dbReference>
<dbReference type="VEuPathDB" id="FungiDB:EMCG_03220"/>
<evidence type="ECO:0000259" key="1">
    <source>
        <dbReference type="Pfam" id="PF25545"/>
    </source>
</evidence>
<feature type="domain" description="DUF7924" evidence="1">
    <location>
        <begin position="55"/>
        <end position="100"/>
    </location>
</feature>
<dbReference type="Proteomes" id="UP000034164">
    <property type="component" value="Unassembled WGS sequence"/>
</dbReference>
<comment type="caution">
    <text evidence="2">The sequence shown here is derived from an EMBL/GenBank/DDBJ whole genome shotgun (WGS) entry which is preliminary data.</text>
</comment>
<dbReference type="Pfam" id="PF25545">
    <property type="entry name" value="DUF7924"/>
    <property type="match status" value="1"/>
</dbReference>
<accession>A0A0G2HWF1</accession>
<evidence type="ECO:0000313" key="2">
    <source>
        <dbReference type="EMBL" id="KKZ62393.1"/>
    </source>
</evidence>
<sequence>MNSRYETVLESKGSFMKEAPVGITDGSRTLIKSLLDTVPTVPTVPENSLFRDDLFKTTCQKIQRQNEDRVIRDIGLLIVPSADTLATYGATHLKLIKAGTTASLSVDPVHNLITLWDSSGPHLQMINLRSSSLS</sequence>
<dbReference type="EMBL" id="LCZI01001109">
    <property type="protein sequence ID" value="KKZ62393.1"/>
    <property type="molecule type" value="Genomic_DNA"/>
</dbReference>
<reference evidence="3" key="1">
    <citation type="journal article" date="2015" name="PLoS Genet.">
        <title>The dynamic genome and transcriptome of the human fungal pathogen Blastomyces and close relative Emmonsia.</title>
        <authorList>
            <person name="Munoz J.F."/>
            <person name="Gauthier G.M."/>
            <person name="Desjardins C.A."/>
            <person name="Gallo J.E."/>
            <person name="Holder J."/>
            <person name="Sullivan T.D."/>
            <person name="Marty A.J."/>
            <person name="Carmen J.C."/>
            <person name="Chen Z."/>
            <person name="Ding L."/>
            <person name="Gujja S."/>
            <person name="Magrini V."/>
            <person name="Misas E."/>
            <person name="Mitreva M."/>
            <person name="Priest M."/>
            <person name="Saif S."/>
            <person name="Whiston E.A."/>
            <person name="Young S."/>
            <person name="Zeng Q."/>
            <person name="Goldman W.E."/>
            <person name="Mardis E.R."/>
            <person name="Taylor J.W."/>
            <person name="McEwen J.G."/>
            <person name="Clay O.K."/>
            <person name="Klein B.S."/>
            <person name="Cuomo C.A."/>
        </authorList>
    </citation>
    <scope>NUCLEOTIDE SEQUENCE [LARGE SCALE GENOMIC DNA]</scope>
    <source>
        <strain evidence="3">UAMH 3008</strain>
    </source>
</reference>
<dbReference type="AlphaFoldDB" id="A0A0G2HWF1"/>
<gene>
    <name evidence="2" type="ORF">EMCG_03220</name>
</gene>
<organism evidence="2 3">
    <name type="scientific">[Emmonsia] crescens</name>
    <dbReference type="NCBI Taxonomy" id="73230"/>
    <lineage>
        <taxon>Eukaryota</taxon>
        <taxon>Fungi</taxon>
        <taxon>Dikarya</taxon>
        <taxon>Ascomycota</taxon>
        <taxon>Pezizomycotina</taxon>
        <taxon>Eurotiomycetes</taxon>
        <taxon>Eurotiomycetidae</taxon>
        <taxon>Onygenales</taxon>
        <taxon>Ajellomycetaceae</taxon>
        <taxon>Emergomyces</taxon>
    </lineage>
</organism>
<evidence type="ECO:0000313" key="3">
    <source>
        <dbReference type="Proteomes" id="UP000034164"/>
    </source>
</evidence>
<name>A0A0G2HWF1_9EURO</name>
<proteinExistence type="predicted"/>